<feature type="region of interest" description="Disordered" evidence="1">
    <location>
        <begin position="213"/>
        <end position="239"/>
    </location>
</feature>
<proteinExistence type="predicted"/>
<dbReference type="RefSeq" id="WP_044841421.1">
    <property type="nucleotide sequence ID" value="NZ_CP059733.1"/>
</dbReference>
<evidence type="ECO:0000256" key="2">
    <source>
        <dbReference type="SAM" id="Phobius"/>
    </source>
</evidence>
<evidence type="ECO:0000256" key="1">
    <source>
        <dbReference type="SAM" id="MobiDB-lite"/>
    </source>
</evidence>
<sequence>MKFNLRKNAASILFELLTVTLGVFIALAINSWYESYQNKQKSYDLLQRIEQELVFNQPKIIELEARILKSITQVENHSDALELALEQNKDLLEQEPFELFYQVLHFDVWQLSQNRNETNELPVDLIADIGKAYRYSQALSDSNRHYIEVFNDLTHQYRYNADTLAEKLASSELIENKLLSFKIDMLLAKITNESALEAIYEYAPDIKKKRDKLEAENKEKQVTPLLSEKSDNPGQVGGS</sequence>
<dbReference type="Proteomes" id="UP000032352">
    <property type="component" value="Chromosome"/>
</dbReference>
<evidence type="ECO:0000313" key="4">
    <source>
        <dbReference type="Proteomes" id="UP000032352"/>
    </source>
</evidence>
<feature type="transmembrane region" description="Helical" evidence="2">
    <location>
        <begin position="12"/>
        <end position="33"/>
    </location>
</feature>
<gene>
    <name evidence="3" type="ORF">SG34_009310</name>
</gene>
<accession>A0AAF0CAN6</accession>
<dbReference type="AlphaFoldDB" id="A0AAF0CAN6"/>
<reference evidence="3 4" key="2">
    <citation type="journal article" date="2022" name="Mar. Drugs">
        <title>Bioassay-Guided Fractionation Leads to the Detection of Cholic Acid Generated by the Rare Thalassomonas sp.</title>
        <authorList>
            <person name="Pheiffer F."/>
            <person name="Schneider Y.K."/>
            <person name="Hansen E.H."/>
            <person name="Andersen J.H."/>
            <person name="Isaksson J."/>
            <person name="Busche T."/>
            <person name="R C."/>
            <person name="Kalinowski J."/>
            <person name="Zyl L.V."/>
            <person name="Trindade M."/>
        </authorList>
    </citation>
    <scope>NUCLEOTIDE SEQUENCE [LARGE SCALE GENOMIC DNA]</scope>
    <source>
        <strain evidence="3 4">XOM25</strain>
    </source>
</reference>
<name>A0AAF0CAN6_9GAMM</name>
<keyword evidence="2" id="KW-1133">Transmembrane helix</keyword>
<keyword evidence="2" id="KW-0472">Membrane</keyword>
<keyword evidence="2" id="KW-0812">Transmembrane</keyword>
<reference evidence="3 4" key="1">
    <citation type="journal article" date="2015" name="Genome Announc.">
        <title>Draft Genome Sequences of Marine Isolates of Thalassomonas viridans and Thalassomonas actiniarum.</title>
        <authorList>
            <person name="Olonade I."/>
            <person name="van Zyl L.J."/>
            <person name="Trindade M."/>
        </authorList>
    </citation>
    <scope>NUCLEOTIDE SEQUENCE [LARGE SCALE GENOMIC DNA]</scope>
    <source>
        <strain evidence="3 4">XOM25</strain>
    </source>
</reference>
<protein>
    <submittedName>
        <fullName evidence="3">Uncharacterized protein</fullName>
    </submittedName>
</protein>
<evidence type="ECO:0000313" key="3">
    <source>
        <dbReference type="EMBL" id="WDE07063.1"/>
    </source>
</evidence>
<dbReference type="KEGG" id="tvd:SG34_009310"/>
<organism evidence="3 4">
    <name type="scientific">Thalassomonas viridans</name>
    <dbReference type="NCBI Taxonomy" id="137584"/>
    <lineage>
        <taxon>Bacteria</taxon>
        <taxon>Pseudomonadati</taxon>
        <taxon>Pseudomonadota</taxon>
        <taxon>Gammaproteobacteria</taxon>
        <taxon>Alteromonadales</taxon>
        <taxon>Colwelliaceae</taxon>
        <taxon>Thalassomonas</taxon>
    </lineage>
</organism>
<keyword evidence="4" id="KW-1185">Reference proteome</keyword>
<dbReference type="EMBL" id="CP059733">
    <property type="protein sequence ID" value="WDE07063.1"/>
    <property type="molecule type" value="Genomic_DNA"/>
</dbReference>